<sequence>MPQRPREVNRCTAFVNSALHSHSSCIYKIMSVNLARLLTQEIHGSADIPKLVDCIWSVLGTDSRCRDELLRKARAVSGETTLPTPMSTPSPNVRPMPDSHDLQPDRYTLEPVVPTAQVLPTVEGGRGKRRRTQLSPRTDASSIETSPASVPLHSSPRRRGPGRKPKEKPPEFEGLRFSAIFERLRLEVYRPKNLNTLQDAWKLYNAFQLQRVELPSVLPGSKVRQLQCRIEFCDALEKKGDGTAIRARVQRRFELAHLAAEYRKAKEEVQNGGRSDNVNETFKRELFPERDPTERCTIWEYYRQVGEPLLQMVERYGYGALVYPGLNITEKSLQRLLRGSIGDFMDYIEACHPGLRGMVQNLSYILPRLIRSGLPTGGLATDGIRFEQLTQFNDNGFNLLFPLPHGIEDEDLEPPGPITDTSSWPSCDFSNHADCSPLNRPADSPFGQSLPNDGQSERISTPSRPFSNDWVTFEELFDGALEAGSEIQSHSSPGMLTEAQSPVTAKTPPSGGADDLLFLDLSELSTA</sequence>
<organism evidence="2 3">
    <name type="scientific">Tolypocladium ophioglossoides (strain CBS 100239)</name>
    <name type="common">Snaketongue truffleclub</name>
    <name type="synonym">Elaphocordyceps ophioglossoides</name>
    <dbReference type="NCBI Taxonomy" id="1163406"/>
    <lineage>
        <taxon>Eukaryota</taxon>
        <taxon>Fungi</taxon>
        <taxon>Dikarya</taxon>
        <taxon>Ascomycota</taxon>
        <taxon>Pezizomycotina</taxon>
        <taxon>Sordariomycetes</taxon>
        <taxon>Hypocreomycetidae</taxon>
        <taxon>Hypocreales</taxon>
        <taxon>Ophiocordycipitaceae</taxon>
        <taxon>Tolypocladium</taxon>
    </lineage>
</organism>
<feature type="region of interest" description="Disordered" evidence="1">
    <location>
        <begin position="438"/>
        <end position="466"/>
    </location>
</feature>
<name>A0A0L0N5P5_TOLOC</name>
<feature type="compositionally biased region" description="Polar residues" evidence="1">
    <location>
        <begin position="446"/>
        <end position="466"/>
    </location>
</feature>
<feature type="compositionally biased region" description="Basic residues" evidence="1">
    <location>
        <begin position="155"/>
        <end position="166"/>
    </location>
</feature>
<dbReference type="OrthoDB" id="5153809at2759"/>
<dbReference type="Proteomes" id="UP000036947">
    <property type="component" value="Unassembled WGS sequence"/>
</dbReference>
<feature type="compositionally biased region" description="Polar residues" evidence="1">
    <location>
        <begin position="486"/>
        <end position="504"/>
    </location>
</feature>
<keyword evidence="3" id="KW-1185">Reference proteome</keyword>
<reference evidence="2 3" key="1">
    <citation type="journal article" date="2015" name="BMC Genomics">
        <title>The genome of the truffle-parasite Tolypocladium ophioglossoides and the evolution of antifungal peptaibiotics.</title>
        <authorList>
            <person name="Quandt C.A."/>
            <person name="Bushley K.E."/>
            <person name="Spatafora J.W."/>
        </authorList>
    </citation>
    <scope>NUCLEOTIDE SEQUENCE [LARGE SCALE GENOMIC DNA]</scope>
    <source>
        <strain evidence="2 3">CBS 100239</strain>
    </source>
</reference>
<feature type="region of interest" description="Disordered" evidence="1">
    <location>
        <begin position="117"/>
        <end position="170"/>
    </location>
</feature>
<feature type="region of interest" description="Disordered" evidence="1">
    <location>
        <begin position="77"/>
        <end position="105"/>
    </location>
</feature>
<protein>
    <submittedName>
        <fullName evidence="2">Uncharacterized protein</fullName>
    </submittedName>
</protein>
<proteinExistence type="predicted"/>
<dbReference type="AlphaFoldDB" id="A0A0L0N5P5"/>
<evidence type="ECO:0000313" key="2">
    <source>
        <dbReference type="EMBL" id="KND89135.1"/>
    </source>
</evidence>
<feature type="compositionally biased region" description="Polar residues" evidence="1">
    <location>
        <begin position="133"/>
        <end position="148"/>
    </location>
</feature>
<comment type="caution">
    <text evidence="2">The sequence shown here is derived from an EMBL/GenBank/DDBJ whole genome shotgun (WGS) entry which is preliminary data.</text>
</comment>
<dbReference type="STRING" id="1163406.A0A0L0N5P5"/>
<dbReference type="EMBL" id="LFRF01000020">
    <property type="protein sequence ID" value="KND89135.1"/>
    <property type="molecule type" value="Genomic_DNA"/>
</dbReference>
<gene>
    <name evidence="2" type="ORF">TOPH_06231</name>
</gene>
<accession>A0A0L0N5P5</accession>
<feature type="region of interest" description="Disordered" evidence="1">
    <location>
        <begin position="483"/>
        <end position="515"/>
    </location>
</feature>
<evidence type="ECO:0000256" key="1">
    <source>
        <dbReference type="SAM" id="MobiDB-lite"/>
    </source>
</evidence>
<evidence type="ECO:0000313" key="3">
    <source>
        <dbReference type="Proteomes" id="UP000036947"/>
    </source>
</evidence>